<dbReference type="KEGG" id="ptes:JQU52_09790"/>
<dbReference type="NCBIfam" id="TIGR01617">
    <property type="entry name" value="arsC_related"/>
    <property type="match status" value="1"/>
</dbReference>
<dbReference type="CDD" id="cd03035">
    <property type="entry name" value="ArsC_Yffb"/>
    <property type="match status" value="1"/>
</dbReference>
<dbReference type="Gene3D" id="3.40.30.10">
    <property type="entry name" value="Glutaredoxin"/>
    <property type="match status" value="1"/>
</dbReference>
<evidence type="ECO:0000313" key="3">
    <source>
        <dbReference type="EMBL" id="QRQ81019.1"/>
    </source>
</evidence>
<dbReference type="InterPro" id="IPR006504">
    <property type="entry name" value="Tscrpt_reg_Spx/MgsR"/>
</dbReference>
<proteinExistence type="inferred from homology"/>
<dbReference type="PANTHER" id="PTHR30041:SF8">
    <property type="entry name" value="PROTEIN YFFB"/>
    <property type="match status" value="1"/>
</dbReference>
<dbReference type="AlphaFoldDB" id="A0A892ZJD4"/>
<dbReference type="InterPro" id="IPR036249">
    <property type="entry name" value="Thioredoxin-like_sf"/>
</dbReference>
<reference evidence="3" key="1">
    <citation type="submission" date="2021-02" db="EMBL/GenBank/DDBJ databases">
        <title>Neisseriaceae sp. 26B isolated from the cloaca of a Common Toad-headed Turtle (Mesoclemmys nasuta).</title>
        <authorList>
            <person name="Spergser J."/>
            <person name="Busse H.-J."/>
        </authorList>
    </citation>
    <scope>NUCLEOTIDE SEQUENCE</scope>
    <source>
        <strain evidence="3">26B</strain>
    </source>
</reference>
<protein>
    <submittedName>
        <fullName evidence="3">Arsenate reductase</fullName>
    </submittedName>
</protein>
<dbReference type="Pfam" id="PF03960">
    <property type="entry name" value="ArsC"/>
    <property type="match status" value="1"/>
</dbReference>
<evidence type="ECO:0000313" key="4">
    <source>
        <dbReference type="Proteomes" id="UP000653156"/>
    </source>
</evidence>
<dbReference type="PROSITE" id="PS51353">
    <property type="entry name" value="ARSC"/>
    <property type="match status" value="1"/>
</dbReference>
<gene>
    <name evidence="3" type="ORF">JQU52_09790</name>
</gene>
<name>A0A892ZJD4_9NEIS</name>
<dbReference type="PANTHER" id="PTHR30041">
    <property type="entry name" value="ARSENATE REDUCTASE"/>
    <property type="match status" value="1"/>
</dbReference>
<keyword evidence="4" id="KW-1185">Reference proteome</keyword>
<dbReference type="Proteomes" id="UP000653156">
    <property type="component" value="Chromosome"/>
</dbReference>
<dbReference type="RefSeq" id="WP_230338304.1">
    <property type="nucleotide sequence ID" value="NZ_CP069798.1"/>
</dbReference>
<evidence type="ECO:0000256" key="2">
    <source>
        <dbReference type="PROSITE-ProRule" id="PRU01282"/>
    </source>
</evidence>
<dbReference type="EMBL" id="CP069798">
    <property type="protein sequence ID" value="QRQ81019.1"/>
    <property type="molecule type" value="Genomic_DNA"/>
</dbReference>
<dbReference type="InterPro" id="IPR006660">
    <property type="entry name" value="Arsenate_reductase-like"/>
</dbReference>
<dbReference type="SUPFAM" id="SSF52833">
    <property type="entry name" value="Thioredoxin-like"/>
    <property type="match status" value="1"/>
</dbReference>
<comment type="similarity">
    <text evidence="1 2">Belongs to the ArsC family.</text>
</comment>
<sequence>MTRIYGIPNCSTVKNARTWLAEHNIAAEFTDFKKQAPDAELLQSWLAQVPLATLINRKGTTWRKLDAQQQAQADNPGDAIALMATQPSLIKRPVLVHQNQVHVGFNAAQYAAIFNLPSTAA</sequence>
<accession>A0A892ZJD4</accession>
<evidence type="ECO:0000256" key="1">
    <source>
        <dbReference type="ARBA" id="ARBA00007198"/>
    </source>
</evidence>
<organism evidence="3 4">
    <name type="scientific">Paralysiella testudinis</name>
    <dbReference type="NCBI Taxonomy" id="2809020"/>
    <lineage>
        <taxon>Bacteria</taxon>
        <taxon>Pseudomonadati</taxon>
        <taxon>Pseudomonadota</taxon>
        <taxon>Betaproteobacteria</taxon>
        <taxon>Neisseriales</taxon>
        <taxon>Neisseriaceae</taxon>
        <taxon>Paralysiella</taxon>
    </lineage>
</organism>